<dbReference type="FunFam" id="3.80.10.10:FF:000055">
    <property type="entry name" value="Protein phosphatase 1 regulatory subunit 7"/>
    <property type="match status" value="1"/>
</dbReference>
<keyword evidence="3" id="KW-0677">Repeat</keyword>
<dbReference type="Gene3D" id="2.60.40.790">
    <property type="match status" value="1"/>
</dbReference>
<organism evidence="7">
    <name type="scientific">Candidozyma auris</name>
    <name type="common">Yeast</name>
    <name type="synonym">Candida auris</name>
    <dbReference type="NCBI Taxonomy" id="498019"/>
    <lineage>
        <taxon>Eukaryota</taxon>
        <taxon>Fungi</taxon>
        <taxon>Dikarya</taxon>
        <taxon>Ascomycota</taxon>
        <taxon>Saccharomycotina</taxon>
        <taxon>Pichiomycetes</taxon>
        <taxon>Metschnikowiaceae</taxon>
        <taxon>Candidozyma</taxon>
    </lineage>
</organism>
<feature type="region of interest" description="Disordered" evidence="6">
    <location>
        <begin position="1"/>
        <end position="60"/>
    </location>
</feature>
<dbReference type="Pfam" id="PF12799">
    <property type="entry name" value="LRR_4"/>
    <property type="match status" value="3"/>
</dbReference>
<protein>
    <submittedName>
        <fullName evidence="7">Uncharacterized protein</fullName>
    </submittedName>
</protein>
<dbReference type="InterPro" id="IPR003591">
    <property type="entry name" value="Leu-rich_rpt_typical-subtyp"/>
</dbReference>
<evidence type="ECO:0000256" key="4">
    <source>
        <dbReference type="ARBA" id="ARBA00023242"/>
    </source>
</evidence>
<dbReference type="Proteomes" id="UP000825438">
    <property type="component" value="Chromosome I"/>
</dbReference>
<feature type="compositionally biased region" description="Polar residues" evidence="6">
    <location>
        <begin position="11"/>
        <end position="24"/>
    </location>
</feature>
<dbReference type="InterPro" id="IPR050576">
    <property type="entry name" value="Cilia_flagella_integrity"/>
</dbReference>
<gene>
    <name evidence="7" type="ORF">CA7LBN_000415</name>
</gene>
<reference evidence="7" key="1">
    <citation type="submission" date="2021-06" db="EMBL/GenBank/DDBJ databases">
        <title>Candida auris outbreak in lebanese hospital.</title>
        <authorList>
            <person name="Finianos M."/>
        </authorList>
    </citation>
    <scope>NUCLEOTIDE SEQUENCE</scope>
    <source>
        <strain evidence="7">CA7LBN</strain>
    </source>
</reference>
<dbReference type="InterPro" id="IPR008978">
    <property type="entry name" value="HSP20-like_chaperone"/>
</dbReference>
<dbReference type="PANTHER" id="PTHR45973">
    <property type="entry name" value="PROTEIN PHOSPHATASE 1 REGULATORY SUBUNIT SDS22-RELATED"/>
    <property type="match status" value="1"/>
</dbReference>
<keyword evidence="4" id="KW-0539">Nucleus</keyword>
<accession>A0A8F2VXL5</accession>
<dbReference type="SUPFAM" id="SSF52058">
    <property type="entry name" value="L domain-like"/>
    <property type="match status" value="1"/>
</dbReference>
<dbReference type="FunFam" id="3.80.10.10:FF:000446">
    <property type="entry name" value="Protein phosphatase 1 regulatory subunit SDS22"/>
    <property type="match status" value="1"/>
</dbReference>
<dbReference type="PANTHER" id="PTHR45973:SF23">
    <property type="entry name" value="PROTEIN PHOSPHATASE 1 REGULATORY SUBUNIT 7"/>
    <property type="match status" value="1"/>
</dbReference>
<dbReference type="InterPro" id="IPR025875">
    <property type="entry name" value="Leu-rich_rpt_4"/>
</dbReference>
<dbReference type="PROSITE" id="PS51450">
    <property type="entry name" value="LRR"/>
    <property type="match status" value="8"/>
</dbReference>
<evidence type="ECO:0000313" key="7">
    <source>
        <dbReference type="EMBL" id="QWW21669.1"/>
    </source>
</evidence>
<dbReference type="GO" id="GO:0005634">
    <property type="term" value="C:nucleus"/>
    <property type="evidence" value="ECO:0007669"/>
    <property type="project" value="UniProtKB-SubCell"/>
</dbReference>
<proteinExistence type="inferred from homology"/>
<dbReference type="EMBL" id="CP076749">
    <property type="protein sequence ID" value="QWW21669.1"/>
    <property type="molecule type" value="Genomic_DNA"/>
</dbReference>
<feature type="region of interest" description="Disordered" evidence="6">
    <location>
        <begin position="395"/>
        <end position="414"/>
    </location>
</feature>
<dbReference type="AlphaFoldDB" id="A0A8F2VXL5"/>
<evidence type="ECO:0000256" key="3">
    <source>
        <dbReference type="ARBA" id="ARBA00022737"/>
    </source>
</evidence>
<evidence type="ECO:0000256" key="6">
    <source>
        <dbReference type="SAM" id="MobiDB-lite"/>
    </source>
</evidence>
<name>A0A8F2VXL5_CANAR</name>
<dbReference type="Gene3D" id="3.80.10.10">
    <property type="entry name" value="Ribonuclease Inhibitor"/>
    <property type="match status" value="2"/>
</dbReference>
<dbReference type="InterPro" id="IPR001611">
    <property type="entry name" value="Leu-rich_rpt"/>
</dbReference>
<comment type="subcellular location">
    <subcellularLocation>
        <location evidence="1">Nucleus</location>
    </subcellularLocation>
</comment>
<dbReference type="SMART" id="SM00369">
    <property type="entry name" value="LRR_TYP"/>
    <property type="match status" value="7"/>
</dbReference>
<evidence type="ECO:0000256" key="1">
    <source>
        <dbReference type="ARBA" id="ARBA00004123"/>
    </source>
</evidence>
<feature type="compositionally biased region" description="Acidic residues" evidence="6">
    <location>
        <begin position="1"/>
        <end position="10"/>
    </location>
</feature>
<sequence>MMTKSEEEEQNMLNDQTEALNLSQTDEEHGGEESGPEEEDNGAVEYPGTVLPDPHPQSIENDADLAAEYPSDSEYLDLIHLKITSLEDLNLSRFKKLESLCLRQNLITSIGAVADLPVETMEELDFYDNRINHISSKVNQLVNLKNLDFSFNNIKNIKNIDKLVNLENLYFVQNKIREIKGIETLQKLRNLELGGNKIEEINEVLLKLPSIEQLWLGKNRIAKFQNLDNLVNLRVLSIQSNRITKLEGLDKLVNLEELYVSHNGIEKIENLDKNTNLTVLDVTSNRIEKLENLSHLKKLTDFWCSYNKISSFEEVHKELGGLPELDTVYFEGNPLHTSNPTAYRRKLRLNLGSSITKIDATYHNIKMFRYVPFLADDPFFDNFFGWERPERQRRPRRTINYDDDTGERQLAGRNTFPSFPQTVSKWYDDFGHLKDLTDVLKMKEEPDKYLVKVRDANASTKDLQVNYHKKENQLEVTISHNQESSEGSHSYTSQSVSTSRVGFDKAVDYEKITADVGPEGVIITVPKTVRDEENVFKIDVGNAKKIEGDKESQSA</sequence>
<evidence type="ECO:0000256" key="2">
    <source>
        <dbReference type="ARBA" id="ARBA00022614"/>
    </source>
</evidence>
<comment type="similarity">
    <text evidence="5">Belongs to the SDS22 family.</text>
</comment>
<dbReference type="SMART" id="SM00365">
    <property type="entry name" value="LRR_SD22"/>
    <property type="match status" value="11"/>
</dbReference>
<dbReference type="InterPro" id="IPR032675">
    <property type="entry name" value="LRR_dom_sf"/>
</dbReference>
<keyword evidence="2" id="KW-0433">Leucine-rich repeat</keyword>
<evidence type="ECO:0000256" key="5">
    <source>
        <dbReference type="ARBA" id="ARBA00023460"/>
    </source>
</evidence>